<protein>
    <recommendedName>
        <fullName evidence="3">C2H2-type domain-containing protein</fullName>
    </recommendedName>
</protein>
<dbReference type="PROSITE" id="PS00028">
    <property type="entry name" value="ZINC_FINGER_C2H2_1"/>
    <property type="match status" value="2"/>
</dbReference>
<gene>
    <name evidence="4" type="ORF">EX30DRAFT_366347</name>
</gene>
<feature type="region of interest" description="Disordered" evidence="2">
    <location>
        <begin position="27"/>
        <end position="95"/>
    </location>
</feature>
<dbReference type="AlphaFoldDB" id="A0A4S2MRU7"/>
<feature type="compositionally biased region" description="Polar residues" evidence="2">
    <location>
        <begin position="61"/>
        <end position="70"/>
    </location>
</feature>
<feature type="compositionally biased region" description="Polar residues" evidence="2">
    <location>
        <begin position="294"/>
        <end position="303"/>
    </location>
</feature>
<dbReference type="PROSITE" id="PS50157">
    <property type="entry name" value="ZINC_FINGER_C2H2_2"/>
    <property type="match status" value="2"/>
</dbReference>
<evidence type="ECO:0000313" key="5">
    <source>
        <dbReference type="Proteomes" id="UP000298138"/>
    </source>
</evidence>
<organism evidence="4 5">
    <name type="scientific">Ascodesmis nigricans</name>
    <dbReference type="NCBI Taxonomy" id="341454"/>
    <lineage>
        <taxon>Eukaryota</taxon>
        <taxon>Fungi</taxon>
        <taxon>Dikarya</taxon>
        <taxon>Ascomycota</taxon>
        <taxon>Pezizomycotina</taxon>
        <taxon>Pezizomycetes</taxon>
        <taxon>Pezizales</taxon>
        <taxon>Ascodesmidaceae</taxon>
        <taxon>Ascodesmis</taxon>
    </lineage>
</organism>
<feature type="domain" description="C2H2-type" evidence="3">
    <location>
        <begin position="104"/>
        <end position="131"/>
    </location>
</feature>
<evidence type="ECO:0000313" key="4">
    <source>
        <dbReference type="EMBL" id="TGZ77937.1"/>
    </source>
</evidence>
<dbReference type="SMART" id="SM00355">
    <property type="entry name" value="ZnF_C2H2"/>
    <property type="match status" value="5"/>
</dbReference>
<dbReference type="Gene3D" id="3.30.160.60">
    <property type="entry name" value="Classic Zinc Finger"/>
    <property type="match status" value="2"/>
</dbReference>
<keyword evidence="1" id="KW-0863">Zinc-finger</keyword>
<dbReference type="OrthoDB" id="6077919at2759"/>
<dbReference type="PANTHER" id="PTHR35391">
    <property type="entry name" value="C2H2-TYPE DOMAIN-CONTAINING PROTEIN-RELATED"/>
    <property type="match status" value="1"/>
</dbReference>
<feature type="region of interest" description="Disordered" evidence="2">
    <location>
        <begin position="239"/>
        <end position="316"/>
    </location>
</feature>
<feature type="compositionally biased region" description="Basic and acidic residues" evidence="2">
    <location>
        <begin position="423"/>
        <end position="442"/>
    </location>
</feature>
<proteinExistence type="predicted"/>
<dbReference type="STRING" id="341454.A0A4S2MRU7"/>
<feature type="region of interest" description="Disordered" evidence="2">
    <location>
        <begin position="403"/>
        <end position="481"/>
    </location>
</feature>
<name>A0A4S2MRU7_9PEZI</name>
<dbReference type="Proteomes" id="UP000298138">
    <property type="component" value="Unassembled WGS sequence"/>
</dbReference>
<keyword evidence="1" id="KW-0479">Metal-binding</keyword>
<feature type="compositionally biased region" description="Polar residues" evidence="2">
    <location>
        <begin position="446"/>
        <end position="464"/>
    </location>
</feature>
<evidence type="ECO:0000256" key="2">
    <source>
        <dbReference type="SAM" id="MobiDB-lite"/>
    </source>
</evidence>
<dbReference type="InParanoid" id="A0A4S2MRU7"/>
<evidence type="ECO:0000256" key="1">
    <source>
        <dbReference type="PROSITE-ProRule" id="PRU00042"/>
    </source>
</evidence>
<dbReference type="InterPro" id="IPR013087">
    <property type="entry name" value="Znf_C2H2_type"/>
</dbReference>
<dbReference type="PANTHER" id="PTHR35391:SF3">
    <property type="entry name" value="FINGER DOMAIN PROTEIN, PUTATIVE (AFU_ORTHOLOGUE AFUA_8G04300)-RELATED"/>
    <property type="match status" value="1"/>
</dbReference>
<feature type="domain" description="C2H2-type" evidence="3">
    <location>
        <begin position="527"/>
        <end position="556"/>
    </location>
</feature>
<reference evidence="4 5" key="1">
    <citation type="submission" date="2019-04" db="EMBL/GenBank/DDBJ databases">
        <title>Comparative genomics and transcriptomics to analyze fruiting body development in filamentous ascomycetes.</title>
        <authorList>
            <consortium name="DOE Joint Genome Institute"/>
            <person name="Lutkenhaus R."/>
            <person name="Traeger S."/>
            <person name="Breuer J."/>
            <person name="Kuo A."/>
            <person name="Lipzen A."/>
            <person name="Pangilinan J."/>
            <person name="Dilworth D."/>
            <person name="Sandor L."/>
            <person name="Poggeler S."/>
            <person name="Barry K."/>
            <person name="Grigoriev I.V."/>
            <person name="Nowrousian M."/>
        </authorList>
    </citation>
    <scope>NUCLEOTIDE SEQUENCE [LARGE SCALE GENOMIC DNA]</scope>
    <source>
        <strain evidence="4 5">CBS 389.68</strain>
    </source>
</reference>
<dbReference type="EMBL" id="ML220147">
    <property type="protein sequence ID" value="TGZ77937.1"/>
    <property type="molecule type" value="Genomic_DNA"/>
</dbReference>
<keyword evidence="5" id="KW-1185">Reference proteome</keyword>
<keyword evidence="1" id="KW-0862">Zinc</keyword>
<sequence>MSVAINSLLNHSGSSISAAEGWVQGQRQQYQEEAQHTGHQVQYRQPPGEQDRSNGIPPQFRYQQHSQHGQQVLLPSPPSTAGGTGRSPPAPAAPVPILSTTKNSVCEKCGEGFQCDSLRRKHEARHTKPYKCPLRSCQRSTTGFTSKNDLSRHLNSVHKGQAAVGYNCKYGNCRDKKKIYYRLDNFRNHLKKLHGSANGGTEAEFIKRAELECRTEDTGSSLELSGAETSDALNLAAQSDAESVAGGRNTPARSNPQPCPTPLANSPEHSMKLNGGYPPTVFKPWKQEPPSPPRTGTTTVSQERVSEGVSEVDTSAPQRIIPQSADRAEKRRRLVEKMREIQMELQLLDEQDAREFNEVGVNGMARSPDLSPEDKGYGIAKYPGQNGQTETLVYGIPLPRKAHLEPGSLTHPDGSQSHSLSHHGREMRFQPHAPGFEKDRNGAEISASSTLPSPSETVGSTGNWTPAGGHDANPLSPPLAHSPLLMQARRGAPGPLLINNGILKQGLTLQDIPTVTRLNREAGTRTFHCPHPGCKSKFHRECELRKHRRRHTRPYECTVAHCKSVFGSKNDWKRHENSQHHRLEMWKCQIPLTDDGTEVCGKVCFRKENFMNHLKAATGHGITEKSMQEQWAQRCYLSGNGDDTFWCGFCQDPNTGKKGVMIKLKNVGEGKKGPDRLDERYDHMAAHFENNLTMKSFVHPTHDHFTDDSSSISDEEFDMLNSTSLSGQGREPVSPIALEQLADVAASKRRAGYNNYGDRDGHRKKQRVEGNVWYCCDPKREHSGVGFSAPNLIDDLRCLDCNHERCRNCETGIPEPHMLRDDIASPKMIPHHGHHHQHHQHHHQFRGEKRELLNIHIGLSGSGMNGGVSGPYQR</sequence>
<dbReference type="GO" id="GO:0008270">
    <property type="term" value="F:zinc ion binding"/>
    <property type="evidence" value="ECO:0007669"/>
    <property type="project" value="UniProtKB-KW"/>
</dbReference>
<evidence type="ECO:0000259" key="3">
    <source>
        <dbReference type="PROSITE" id="PS50157"/>
    </source>
</evidence>
<accession>A0A4S2MRU7</accession>